<accession>A0A9D4URH5</accession>
<organism evidence="1 2">
    <name type="scientific">Adiantum capillus-veneris</name>
    <name type="common">Maidenhair fern</name>
    <dbReference type="NCBI Taxonomy" id="13818"/>
    <lineage>
        <taxon>Eukaryota</taxon>
        <taxon>Viridiplantae</taxon>
        <taxon>Streptophyta</taxon>
        <taxon>Embryophyta</taxon>
        <taxon>Tracheophyta</taxon>
        <taxon>Polypodiopsida</taxon>
        <taxon>Polypodiidae</taxon>
        <taxon>Polypodiales</taxon>
        <taxon>Pteridineae</taxon>
        <taxon>Pteridaceae</taxon>
        <taxon>Vittarioideae</taxon>
        <taxon>Adiantum</taxon>
    </lineage>
</organism>
<comment type="caution">
    <text evidence="1">The sequence shown here is derived from an EMBL/GenBank/DDBJ whole genome shotgun (WGS) entry which is preliminary data.</text>
</comment>
<dbReference type="Proteomes" id="UP000886520">
    <property type="component" value="Chromosome 12"/>
</dbReference>
<gene>
    <name evidence="1" type="ORF">GOP47_0012313</name>
</gene>
<sequence length="91" mass="10114">MPHAWCTEEHVCGTPRSKFPPTLSNKWHFNTNRDRNQGTPVAAAVRAPVGAVKAADADCRAPERGAEYVGWSEERRIHAFAGRRVIVSGFR</sequence>
<evidence type="ECO:0000313" key="1">
    <source>
        <dbReference type="EMBL" id="KAI5072207.1"/>
    </source>
</evidence>
<reference evidence="1" key="1">
    <citation type="submission" date="2021-01" db="EMBL/GenBank/DDBJ databases">
        <title>Adiantum capillus-veneris genome.</title>
        <authorList>
            <person name="Fang Y."/>
            <person name="Liao Q."/>
        </authorList>
    </citation>
    <scope>NUCLEOTIDE SEQUENCE</scope>
    <source>
        <strain evidence="1">H3</strain>
        <tissue evidence="1">Leaf</tissue>
    </source>
</reference>
<keyword evidence="2" id="KW-1185">Reference proteome</keyword>
<name>A0A9D4URH5_ADICA</name>
<proteinExistence type="predicted"/>
<dbReference type="AlphaFoldDB" id="A0A9D4URH5"/>
<protein>
    <submittedName>
        <fullName evidence="1">Uncharacterized protein</fullName>
    </submittedName>
</protein>
<dbReference type="EMBL" id="JABFUD020000012">
    <property type="protein sequence ID" value="KAI5072207.1"/>
    <property type="molecule type" value="Genomic_DNA"/>
</dbReference>
<evidence type="ECO:0000313" key="2">
    <source>
        <dbReference type="Proteomes" id="UP000886520"/>
    </source>
</evidence>